<organism evidence="1 2">
    <name type="scientific">Methyloversatilis universalis (strain ATCC BAA-1314 / DSM 25237 / JCM 13912 / CCUG 52030 / FAM5)</name>
    <dbReference type="NCBI Taxonomy" id="1000565"/>
    <lineage>
        <taxon>Bacteria</taxon>
        <taxon>Pseudomonadati</taxon>
        <taxon>Pseudomonadota</taxon>
        <taxon>Betaproteobacteria</taxon>
        <taxon>Nitrosomonadales</taxon>
        <taxon>Sterolibacteriaceae</taxon>
        <taxon>Methyloversatilis</taxon>
    </lineage>
</organism>
<name>F5R899_METUF</name>
<dbReference type="Proteomes" id="UP000005019">
    <property type="component" value="Unassembled WGS sequence"/>
</dbReference>
<dbReference type="AlphaFoldDB" id="F5R899"/>
<evidence type="ECO:0000313" key="2">
    <source>
        <dbReference type="Proteomes" id="UP000005019"/>
    </source>
</evidence>
<accession>F5R899</accession>
<reference evidence="1 2" key="1">
    <citation type="journal article" date="2011" name="J. Bacteriol.">
        <title>Genome sequence of Methyloversatilis universalis FAM5T, a methylotrophic representative of the order Rhodocyclales.</title>
        <authorList>
            <person name="Kittichotirat W."/>
            <person name="Good N.M."/>
            <person name="Hall R."/>
            <person name="Bringel F."/>
            <person name="Lajus A."/>
            <person name="Medigue C."/>
            <person name="Smalley N.E."/>
            <person name="Beck D."/>
            <person name="Bumgarner R."/>
            <person name="Vuilleumier S."/>
            <person name="Kalyuzhnaya M.G."/>
        </authorList>
    </citation>
    <scope>NUCLEOTIDE SEQUENCE [LARGE SCALE GENOMIC DNA]</scope>
    <source>
        <strain evidence="2">ATCC BAA-1314 / JCM 13912 / FAM5</strain>
    </source>
</reference>
<keyword evidence="2" id="KW-1185">Reference proteome</keyword>
<evidence type="ECO:0000313" key="1">
    <source>
        <dbReference type="EMBL" id="EGK73357.1"/>
    </source>
</evidence>
<dbReference type="RefSeq" id="WP_008058556.1">
    <property type="nucleotide sequence ID" value="NZ_AFHG01000029.1"/>
</dbReference>
<protein>
    <submittedName>
        <fullName evidence="1">Phage-related protein</fullName>
    </submittedName>
</protein>
<sequence length="186" mass="19840">MSDPAYTEPVTLRAGDSVTWRTALPEHRPADGWSLAYRLLWSGGYADCVVDVEGDEYIVSLSASQTAGVPAGKARLFGWAWRSADRLTVHDSVLPVLPNLATATTYDSRTQAQKALEDARAALAAYTADGGATVESYTIAGRSMKFRSAADLITLIARLERDVARERIAGAVLAGGAPGRVVTRSQ</sequence>
<gene>
    <name evidence="1" type="ORF">METUNv1_00535</name>
</gene>
<dbReference type="eggNOG" id="ENOG50318YI">
    <property type="taxonomic scope" value="Bacteria"/>
</dbReference>
<proteinExistence type="predicted"/>
<dbReference type="EMBL" id="AFHG01000029">
    <property type="protein sequence ID" value="EGK73357.1"/>
    <property type="molecule type" value="Genomic_DNA"/>
</dbReference>
<dbReference type="STRING" id="1000565.METUNv1_00535"/>
<comment type="caution">
    <text evidence="1">The sequence shown here is derived from an EMBL/GenBank/DDBJ whole genome shotgun (WGS) entry which is preliminary data.</text>
</comment>